<evidence type="ECO:0000256" key="1">
    <source>
        <dbReference type="ARBA" id="ARBA00005417"/>
    </source>
</evidence>
<dbReference type="InterPro" id="IPR015860">
    <property type="entry name" value="ABC_transpr_TagH-like"/>
</dbReference>
<dbReference type="SMART" id="SM00382">
    <property type="entry name" value="AAA"/>
    <property type="match status" value="1"/>
</dbReference>
<dbReference type="InterPro" id="IPR003439">
    <property type="entry name" value="ABC_transporter-like_ATP-bd"/>
</dbReference>
<dbReference type="GO" id="GO:0006465">
    <property type="term" value="P:signal peptide processing"/>
    <property type="evidence" value="ECO:0007669"/>
    <property type="project" value="InterPro"/>
</dbReference>
<dbReference type="InterPro" id="IPR017871">
    <property type="entry name" value="ABC_transporter-like_CS"/>
</dbReference>
<dbReference type="GO" id="GO:0005524">
    <property type="term" value="F:ATP binding"/>
    <property type="evidence" value="ECO:0007669"/>
    <property type="project" value="UniProtKB-KW"/>
</dbReference>
<dbReference type="PROSITE" id="PS00211">
    <property type="entry name" value="ABC_TRANSPORTER_1"/>
    <property type="match status" value="1"/>
</dbReference>
<dbReference type="Proteomes" id="UP000231474">
    <property type="component" value="Unassembled WGS sequence"/>
</dbReference>
<dbReference type="CDD" id="cd03220">
    <property type="entry name" value="ABC_KpsT_Wzt"/>
    <property type="match status" value="1"/>
</dbReference>
<dbReference type="InterPro" id="IPR027417">
    <property type="entry name" value="P-loop_NTPase"/>
</dbReference>
<evidence type="ECO:0000256" key="2">
    <source>
        <dbReference type="ARBA" id="ARBA00022448"/>
    </source>
</evidence>
<dbReference type="GO" id="GO:0016020">
    <property type="term" value="C:membrane"/>
    <property type="evidence" value="ECO:0007669"/>
    <property type="project" value="InterPro"/>
</dbReference>
<evidence type="ECO:0000259" key="5">
    <source>
        <dbReference type="PROSITE" id="PS50893"/>
    </source>
</evidence>
<feature type="domain" description="ABC transporter" evidence="5">
    <location>
        <begin position="23"/>
        <end position="241"/>
    </location>
</feature>
<comment type="similarity">
    <text evidence="1">Belongs to the ABC transporter superfamily.</text>
</comment>
<dbReference type="InterPro" id="IPR050683">
    <property type="entry name" value="Bact_Polysacc_Export_ATP-bd"/>
</dbReference>
<evidence type="ECO:0000313" key="7">
    <source>
        <dbReference type="Proteomes" id="UP000231474"/>
    </source>
</evidence>
<dbReference type="SUPFAM" id="SSF51306">
    <property type="entry name" value="LexA/Signal peptidase"/>
    <property type="match status" value="1"/>
</dbReference>
<dbReference type="SUPFAM" id="SSF52540">
    <property type="entry name" value="P-loop containing nucleoside triphosphate hydrolases"/>
    <property type="match status" value="1"/>
</dbReference>
<dbReference type="Gene3D" id="3.40.50.300">
    <property type="entry name" value="P-loop containing nucleotide triphosphate hydrolases"/>
    <property type="match status" value="1"/>
</dbReference>
<name>A0A2M8L4I7_9BACT</name>
<dbReference type="AlphaFoldDB" id="A0A2M8L4I7"/>
<accession>A0A2M8L4I7</accession>
<dbReference type="CDD" id="cd06530">
    <property type="entry name" value="S26_SPase_I"/>
    <property type="match status" value="1"/>
</dbReference>
<evidence type="ECO:0000256" key="3">
    <source>
        <dbReference type="ARBA" id="ARBA00022741"/>
    </source>
</evidence>
<proteinExistence type="inferred from homology"/>
<dbReference type="InterPro" id="IPR036286">
    <property type="entry name" value="LexA/Signal_pep-like_sf"/>
</dbReference>
<dbReference type="PROSITE" id="PS50893">
    <property type="entry name" value="ABC_TRANSPORTER_2"/>
    <property type="match status" value="1"/>
</dbReference>
<dbReference type="PANTHER" id="PTHR46743:SF2">
    <property type="entry name" value="TEICHOIC ACIDS EXPORT ATP-BINDING PROTEIN TAGH"/>
    <property type="match status" value="1"/>
</dbReference>
<keyword evidence="4" id="KW-0067">ATP-binding</keyword>
<organism evidence="6 7">
    <name type="scientific">Candidatus Shapirobacteria bacterium CG10_big_fil_rev_8_21_14_0_10_40_9</name>
    <dbReference type="NCBI Taxonomy" id="1974888"/>
    <lineage>
        <taxon>Bacteria</taxon>
        <taxon>Candidatus Shapironibacteriota</taxon>
    </lineage>
</organism>
<comment type="caution">
    <text evidence="6">The sequence shown here is derived from an EMBL/GenBank/DDBJ whole genome shotgun (WGS) entry which is preliminary data.</text>
</comment>
<dbReference type="PANTHER" id="PTHR46743">
    <property type="entry name" value="TEICHOIC ACIDS EXPORT ATP-BINDING PROTEIN TAGH"/>
    <property type="match status" value="1"/>
</dbReference>
<dbReference type="GO" id="GO:0140359">
    <property type="term" value="F:ABC-type transporter activity"/>
    <property type="evidence" value="ECO:0007669"/>
    <property type="project" value="InterPro"/>
</dbReference>
<protein>
    <recommendedName>
        <fullName evidence="5">ABC transporter domain-containing protein</fullName>
    </recommendedName>
</protein>
<dbReference type="GO" id="GO:0016887">
    <property type="term" value="F:ATP hydrolysis activity"/>
    <property type="evidence" value="ECO:0007669"/>
    <property type="project" value="InterPro"/>
</dbReference>
<evidence type="ECO:0000313" key="6">
    <source>
        <dbReference type="EMBL" id="PJE67796.1"/>
    </source>
</evidence>
<keyword evidence="2" id="KW-0813">Transport</keyword>
<reference evidence="7" key="1">
    <citation type="submission" date="2017-09" db="EMBL/GenBank/DDBJ databases">
        <title>Depth-based differentiation of microbial function through sediment-hosted aquifers and enrichment of novel symbionts in the deep terrestrial subsurface.</title>
        <authorList>
            <person name="Probst A.J."/>
            <person name="Ladd B."/>
            <person name="Jarett J.K."/>
            <person name="Geller-Mcgrath D.E."/>
            <person name="Sieber C.M.K."/>
            <person name="Emerson J.B."/>
            <person name="Anantharaman K."/>
            <person name="Thomas B.C."/>
            <person name="Malmstrom R."/>
            <person name="Stieglmeier M."/>
            <person name="Klingl A."/>
            <person name="Woyke T."/>
            <person name="Ryan C.M."/>
            <person name="Banfield J.F."/>
        </authorList>
    </citation>
    <scope>NUCLEOTIDE SEQUENCE [LARGE SCALE GENOMIC DNA]</scope>
</reference>
<gene>
    <name evidence="6" type="ORF">COU95_00410</name>
</gene>
<dbReference type="InterPro" id="IPR019533">
    <property type="entry name" value="Peptidase_S26"/>
</dbReference>
<dbReference type="InterPro" id="IPR003593">
    <property type="entry name" value="AAA+_ATPase"/>
</dbReference>
<dbReference type="Pfam" id="PF00005">
    <property type="entry name" value="ABC_tran"/>
    <property type="match status" value="1"/>
</dbReference>
<sequence length="335" mass="37389">MKNPAIIFKRVSKSFNLNREDKLKNRLVSFLEKPQRFWALKDVSFTIRPREIVGFYGPNGSGKTVIFKLIAGIMQPDSGHIQVHGKVASIIELGASLHPELSGLDNIFLYSAILGVSKQEVNKNLKDIIEFSELGRFIHVSVKKYSSGMKARLGFSIAIFSNPDILLVDEVFAVGDRSFQMKCLERIKELSKRVTILLTSHNLRLLNDICDRIIQMSKINRAISPPNVFKLLESLPVGFSFKLEATSSSMLPTIGPGNLLLIKKIPLNQVKENDVVAFFDNTLSDIIVHRVKKVATGPRGCSLITKGDMADLADPWKISRTSFIGKVIKVIERGN</sequence>
<dbReference type="EMBL" id="PFEK01000007">
    <property type="protein sequence ID" value="PJE67796.1"/>
    <property type="molecule type" value="Genomic_DNA"/>
</dbReference>
<keyword evidence="3" id="KW-0547">Nucleotide-binding</keyword>
<dbReference type="GO" id="GO:0004252">
    <property type="term" value="F:serine-type endopeptidase activity"/>
    <property type="evidence" value="ECO:0007669"/>
    <property type="project" value="InterPro"/>
</dbReference>
<evidence type="ECO:0000256" key="4">
    <source>
        <dbReference type="ARBA" id="ARBA00022840"/>
    </source>
</evidence>